<evidence type="ECO:0008006" key="2">
    <source>
        <dbReference type="Google" id="ProtNLM"/>
    </source>
</evidence>
<comment type="caution">
    <text evidence="1">The sequence shown here is derived from an EMBL/GenBank/DDBJ whole genome shotgun (WGS) entry which is preliminary data.</text>
</comment>
<dbReference type="AlphaFoldDB" id="A0A645I1G0"/>
<accession>A0A645I1G0</accession>
<evidence type="ECO:0000313" key="1">
    <source>
        <dbReference type="EMBL" id="MPN45115.1"/>
    </source>
</evidence>
<name>A0A645I1G0_9ZZZZ</name>
<protein>
    <recommendedName>
        <fullName evidence="2">Heavy metal-binding domain-containing protein</fullName>
    </recommendedName>
</protein>
<dbReference type="InterPro" id="IPR002765">
    <property type="entry name" value="UPF0145_YbjQ-like"/>
</dbReference>
<dbReference type="SUPFAM" id="SSF117782">
    <property type="entry name" value="YbjQ-like"/>
    <property type="match status" value="1"/>
</dbReference>
<proteinExistence type="predicted"/>
<dbReference type="Pfam" id="PF01906">
    <property type="entry name" value="YbjQ_1"/>
    <property type="match status" value="1"/>
</dbReference>
<dbReference type="Gene3D" id="3.30.110.70">
    <property type="entry name" value="Hypothetical protein apc22750. Chain B"/>
    <property type="match status" value="1"/>
</dbReference>
<dbReference type="EMBL" id="VSSQ01104749">
    <property type="protein sequence ID" value="MPN45115.1"/>
    <property type="molecule type" value="Genomic_DNA"/>
</dbReference>
<sequence length="71" mass="7550">MESLVTIRRKALAELKEAAYALGCNAVIGVDFDYLTLDPETVNATGGTLYLPYVFGVTANGNAVIIEKNGI</sequence>
<reference evidence="1" key="1">
    <citation type="submission" date="2019-08" db="EMBL/GenBank/DDBJ databases">
        <authorList>
            <person name="Kucharzyk K."/>
            <person name="Murdoch R.W."/>
            <person name="Higgins S."/>
            <person name="Loffler F."/>
        </authorList>
    </citation>
    <scope>NUCLEOTIDE SEQUENCE</scope>
</reference>
<organism evidence="1">
    <name type="scientific">bioreactor metagenome</name>
    <dbReference type="NCBI Taxonomy" id="1076179"/>
    <lineage>
        <taxon>unclassified sequences</taxon>
        <taxon>metagenomes</taxon>
        <taxon>ecological metagenomes</taxon>
    </lineage>
</organism>
<gene>
    <name evidence="1" type="ORF">SDC9_192682</name>
</gene>
<dbReference type="InterPro" id="IPR035439">
    <property type="entry name" value="UPF0145_dom_sf"/>
</dbReference>